<dbReference type="EMBL" id="SMMG02000002">
    <property type="protein sequence ID" value="KAA3483205.1"/>
    <property type="molecule type" value="Genomic_DNA"/>
</dbReference>
<keyword evidence="2" id="KW-1185">Reference proteome</keyword>
<accession>A0A5B6WQA9</accession>
<proteinExistence type="predicted"/>
<protein>
    <submittedName>
        <fullName evidence="1">Retrovirus-related Pol polyprotein from transposon opus</fullName>
    </submittedName>
</protein>
<evidence type="ECO:0000313" key="1">
    <source>
        <dbReference type="EMBL" id="KAA3483205.1"/>
    </source>
</evidence>
<organism evidence="1 2">
    <name type="scientific">Gossypium australe</name>
    <dbReference type="NCBI Taxonomy" id="47621"/>
    <lineage>
        <taxon>Eukaryota</taxon>
        <taxon>Viridiplantae</taxon>
        <taxon>Streptophyta</taxon>
        <taxon>Embryophyta</taxon>
        <taxon>Tracheophyta</taxon>
        <taxon>Spermatophyta</taxon>
        <taxon>Magnoliopsida</taxon>
        <taxon>eudicotyledons</taxon>
        <taxon>Gunneridae</taxon>
        <taxon>Pentapetalae</taxon>
        <taxon>rosids</taxon>
        <taxon>malvids</taxon>
        <taxon>Malvales</taxon>
        <taxon>Malvaceae</taxon>
        <taxon>Malvoideae</taxon>
        <taxon>Gossypium</taxon>
    </lineage>
</organism>
<dbReference type="PANTHER" id="PTHR33067:SF32">
    <property type="entry name" value="ASPARTIC PEPTIDASE DDI1-TYPE DOMAIN-CONTAINING PROTEIN"/>
    <property type="match status" value="1"/>
</dbReference>
<dbReference type="Gene3D" id="2.40.70.10">
    <property type="entry name" value="Acid Proteases"/>
    <property type="match status" value="1"/>
</dbReference>
<sequence>MSSYNRRLGEFETVALTEGCTTMLRNKLPPKLKDLGSFTILCSIGNHYVGKTLCDLGAIDRSYAYPEGKIEDVLVRVDKFIFLADFIILECEADKEVPILLERPFLATGRTLIDVQKGELTMRVNDYQITFNVFDAMKCADTNEEFHAVEIIDTIVQEEIAKIYHNNCNYDADSIELTEA</sequence>
<dbReference type="Proteomes" id="UP000325315">
    <property type="component" value="Unassembled WGS sequence"/>
</dbReference>
<name>A0A5B6WQA9_9ROSI</name>
<gene>
    <name evidence="1" type="ORF">EPI10_005397</name>
</gene>
<dbReference type="OrthoDB" id="1937287at2759"/>
<comment type="caution">
    <text evidence="1">The sequence shown here is derived from an EMBL/GenBank/DDBJ whole genome shotgun (WGS) entry which is preliminary data.</text>
</comment>
<evidence type="ECO:0000313" key="2">
    <source>
        <dbReference type="Proteomes" id="UP000325315"/>
    </source>
</evidence>
<dbReference type="InterPro" id="IPR021109">
    <property type="entry name" value="Peptidase_aspartic_dom_sf"/>
</dbReference>
<dbReference type="PANTHER" id="PTHR33067">
    <property type="entry name" value="RNA-DIRECTED DNA POLYMERASE-RELATED"/>
    <property type="match status" value="1"/>
</dbReference>
<dbReference type="AlphaFoldDB" id="A0A5B6WQA9"/>
<reference evidence="2" key="1">
    <citation type="journal article" date="2019" name="Plant Biotechnol. J.">
        <title>Genome sequencing of the Australian wild diploid species Gossypium australe highlights disease resistance and delayed gland morphogenesis.</title>
        <authorList>
            <person name="Cai Y."/>
            <person name="Cai X."/>
            <person name="Wang Q."/>
            <person name="Wang P."/>
            <person name="Zhang Y."/>
            <person name="Cai C."/>
            <person name="Xu Y."/>
            <person name="Wang K."/>
            <person name="Zhou Z."/>
            <person name="Wang C."/>
            <person name="Geng S."/>
            <person name="Li B."/>
            <person name="Dong Q."/>
            <person name="Hou Y."/>
            <person name="Wang H."/>
            <person name="Ai P."/>
            <person name="Liu Z."/>
            <person name="Yi F."/>
            <person name="Sun M."/>
            <person name="An G."/>
            <person name="Cheng J."/>
            <person name="Zhang Y."/>
            <person name="Shi Q."/>
            <person name="Xie Y."/>
            <person name="Shi X."/>
            <person name="Chang Y."/>
            <person name="Huang F."/>
            <person name="Chen Y."/>
            <person name="Hong S."/>
            <person name="Mi L."/>
            <person name="Sun Q."/>
            <person name="Zhang L."/>
            <person name="Zhou B."/>
            <person name="Peng R."/>
            <person name="Zhang X."/>
            <person name="Liu F."/>
        </authorList>
    </citation>
    <scope>NUCLEOTIDE SEQUENCE [LARGE SCALE GENOMIC DNA]</scope>
    <source>
        <strain evidence="2">cv. PA1801</strain>
    </source>
</reference>